<comment type="caution">
    <text evidence="2">The sequence shown here is derived from an EMBL/GenBank/DDBJ whole genome shotgun (WGS) entry which is preliminary data.</text>
</comment>
<reference evidence="2 3" key="1">
    <citation type="submission" date="2023-01" db="EMBL/GenBank/DDBJ databases">
        <title>Analysis of 21 Apiospora genomes using comparative genomics revels a genus with tremendous synthesis potential of carbohydrate active enzymes and secondary metabolites.</title>
        <authorList>
            <person name="Sorensen T."/>
        </authorList>
    </citation>
    <scope>NUCLEOTIDE SEQUENCE [LARGE SCALE GENOMIC DNA]</scope>
    <source>
        <strain evidence="2 3">CBS 117206</strain>
    </source>
</reference>
<keyword evidence="3" id="KW-1185">Reference proteome</keyword>
<evidence type="ECO:0008006" key="4">
    <source>
        <dbReference type="Google" id="ProtNLM"/>
    </source>
</evidence>
<gene>
    <name evidence="2" type="ORF">PG999_007278</name>
</gene>
<dbReference type="AlphaFoldDB" id="A0AAW0QXY2"/>
<organism evidence="2 3">
    <name type="scientific">Apiospora kogelbergensis</name>
    <dbReference type="NCBI Taxonomy" id="1337665"/>
    <lineage>
        <taxon>Eukaryota</taxon>
        <taxon>Fungi</taxon>
        <taxon>Dikarya</taxon>
        <taxon>Ascomycota</taxon>
        <taxon>Pezizomycotina</taxon>
        <taxon>Sordariomycetes</taxon>
        <taxon>Xylariomycetidae</taxon>
        <taxon>Amphisphaeriales</taxon>
        <taxon>Apiosporaceae</taxon>
        <taxon>Apiospora</taxon>
    </lineage>
</organism>
<feature type="region of interest" description="Disordered" evidence="1">
    <location>
        <begin position="182"/>
        <end position="226"/>
    </location>
</feature>
<evidence type="ECO:0000313" key="2">
    <source>
        <dbReference type="EMBL" id="KAK8115209.1"/>
    </source>
</evidence>
<feature type="compositionally biased region" description="Polar residues" evidence="1">
    <location>
        <begin position="199"/>
        <end position="214"/>
    </location>
</feature>
<evidence type="ECO:0000256" key="1">
    <source>
        <dbReference type="SAM" id="MobiDB-lite"/>
    </source>
</evidence>
<accession>A0AAW0QXY2</accession>
<dbReference type="EMBL" id="JAQQWP010000006">
    <property type="protein sequence ID" value="KAK8115209.1"/>
    <property type="molecule type" value="Genomic_DNA"/>
</dbReference>
<name>A0AAW0QXY2_9PEZI</name>
<proteinExistence type="predicted"/>
<sequence>MAETLGTVSATVTLFESAVTLIQKIRVAREHVRGTSKTLEDTTKQLEALSRSITFLKAETHLHTPNVMNQTKHVISAGEELYAFFGKLSKSQEERTAFRQHAHAFMFGDDDDKKLAIILARLDSARAELMLCIQVSGVGLVGNLKNGFRVMAATLDNVNSKVEEVLEFKLALYSMVANRASGQDGTKEVRGDEIARLNPKTTGTPEEQNPSSHEPNPAQDDIPDFSNEIYDNVTESQARVLAGDIGVEEWQKKAGAARRNIIRDNKFGSKSFMVAGNVSGDVGREFLKDFFK</sequence>
<dbReference type="Proteomes" id="UP001392437">
    <property type="component" value="Unassembled WGS sequence"/>
</dbReference>
<evidence type="ECO:0000313" key="3">
    <source>
        <dbReference type="Proteomes" id="UP001392437"/>
    </source>
</evidence>
<feature type="compositionally biased region" description="Basic and acidic residues" evidence="1">
    <location>
        <begin position="185"/>
        <end position="195"/>
    </location>
</feature>
<protein>
    <recommendedName>
        <fullName evidence="4">Fungal N-terminal domain-containing protein</fullName>
    </recommendedName>
</protein>